<dbReference type="EMBL" id="MCRJ01000062">
    <property type="protein sequence ID" value="ODN70117.1"/>
    <property type="molecule type" value="Genomic_DNA"/>
</dbReference>
<sequence length="80" mass="7953">MKAVKFRPVADEAGASATAAAPEVIELPAEPASADPVQAPGSEPAPPDPFNEEGGADPTLLEDTPTAGKAAAERLRSGSS</sequence>
<protein>
    <submittedName>
        <fullName evidence="2">Uncharacterized protein</fullName>
    </submittedName>
</protein>
<feature type="compositionally biased region" description="Basic and acidic residues" evidence="1">
    <location>
        <begin position="71"/>
        <end position="80"/>
    </location>
</feature>
<organism evidence="2 3">
    <name type="scientific">Methylobrevis pamukkalensis</name>
    <dbReference type="NCBI Taxonomy" id="1439726"/>
    <lineage>
        <taxon>Bacteria</taxon>
        <taxon>Pseudomonadati</taxon>
        <taxon>Pseudomonadota</taxon>
        <taxon>Alphaproteobacteria</taxon>
        <taxon>Hyphomicrobiales</taxon>
        <taxon>Pleomorphomonadaceae</taxon>
        <taxon>Methylobrevis</taxon>
    </lineage>
</organism>
<proteinExistence type="predicted"/>
<dbReference type="AlphaFoldDB" id="A0A1E3H1D4"/>
<comment type="caution">
    <text evidence="2">The sequence shown here is derived from an EMBL/GenBank/DDBJ whole genome shotgun (WGS) entry which is preliminary data.</text>
</comment>
<keyword evidence="3" id="KW-1185">Reference proteome</keyword>
<reference evidence="2 3" key="1">
    <citation type="submission" date="2016-07" db="EMBL/GenBank/DDBJ databases">
        <title>Draft Genome Sequence of Methylobrevis pamukkalensis PK2.</title>
        <authorList>
            <person name="Vasilenko O.V."/>
            <person name="Doronina N.V."/>
            <person name="Shmareva M.N."/>
            <person name="Tarlachkov S.V."/>
            <person name="Mustakhimov I."/>
            <person name="Trotsenko Y.A."/>
        </authorList>
    </citation>
    <scope>NUCLEOTIDE SEQUENCE [LARGE SCALE GENOMIC DNA]</scope>
    <source>
        <strain evidence="2 3">PK2</strain>
    </source>
</reference>
<feature type="compositionally biased region" description="Low complexity" evidence="1">
    <location>
        <begin position="11"/>
        <end position="21"/>
    </location>
</feature>
<evidence type="ECO:0000313" key="3">
    <source>
        <dbReference type="Proteomes" id="UP000094622"/>
    </source>
</evidence>
<feature type="region of interest" description="Disordered" evidence="1">
    <location>
        <begin position="1"/>
        <end position="80"/>
    </location>
</feature>
<evidence type="ECO:0000256" key="1">
    <source>
        <dbReference type="SAM" id="MobiDB-lite"/>
    </source>
</evidence>
<accession>A0A1E3H1D4</accession>
<dbReference type="RefSeq" id="WP_069307168.1">
    <property type="nucleotide sequence ID" value="NZ_MCRJ01000062.1"/>
</dbReference>
<dbReference type="Proteomes" id="UP000094622">
    <property type="component" value="Unassembled WGS sequence"/>
</dbReference>
<gene>
    <name evidence="2" type="ORF">A6302_02596</name>
</gene>
<evidence type="ECO:0000313" key="2">
    <source>
        <dbReference type="EMBL" id="ODN70117.1"/>
    </source>
</evidence>
<name>A0A1E3H1D4_9HYPH</name>